<dbReference type="SUPFAM" id="SSF52540">
    <property type="entry name" value="P-loop containing nucleoside triphosphate hydrolases"/>
    <property type="match status" value="1"/>
</dbReference>
<dbReference type="InterPro" id="IPR027417">
    <property type="entry name" value="P-loop_NTPase"/>
</dbReference>
<dbReference type="Pfam" id="PF05621">
    <property type="entry name" value="TniB"/>
    <property type="match status" value="1"/>
</dbReference>
<organism evidence="1 2">
    <name type="scientific">Stutzerimonas frequens</name>
    <dbReference type="NCBI Taxonomy" id="2968969"/>
    <lineage>
        <taxon>Bacteria</taxon>
        <taxon>Pseudomonadati</taxon>
        <taxon>Pseudomonadota</taxon>
        <taxon>Gammaproteobacteria</taxon>
        <taxon>Pseudomonadales</taxon>
        <taxon>Pseudomonadaceae</taxon>
        <taxon>Stutzerimonas</taxon>
    </lineage>
</organism>
<dbReference type="AlphaFoldDB" id="A0AA47E1T1"/>
<protein>
    <submittedName>
        <fullName evidence="1">TniB family NTP-binding protein</fullName>
    </submittedName>
</protein>
<sequence length="313" mass="34871">MMVDSAKKVVRSEGFFHGHLLRAYERGRGVIEQSLRGEQQIFPFQGSAGVGKTETITGWISEFAPQQTAQGKITRPVIHVTCPVEPNQRSIALSIIRGMKGRVLSRSNTTDVVEQAVEQLKILGVRTIIFDEVQHLAENLSAAKMKIAVNFLQFILDQCGVSLILVGLPTAQRFINVDPSFQRRCLATELIYPYAWSSPSHRQGFAEGVALIAEAYREQGWNTVLDHPESLKCLYAACLGRFGVLIDFLSHAETNNSRKVIDMKCLAKAYAHGINHQPFSGNPFSPSTQITEQELNAEYVRMLQQAHLPIPKL</sequence>
<accession>A0AA47E1T1</accession>
<evidence type="ECO:0000313" key="2">
    <source>
        <dbReference type="Proteomes" id="UP001164632"/>
    </source>
</evidence>
<dbReference type="InterPro" id="IPR008868">
    <property type="entry name" value="TniB"/>
</dbReference>
<dbReference type="EMBL" id="CP113257">
    <property type="protein sequence ID" value="WAE52622.1"/>
    <property type="molecule type" value="Genomic_DNA"/>
</dbReference>
<dbReference type="RefSeq" id="WP_267931601.1">
    <property type="nucleotide sequence ID" value="NZ_CP113257.1"/>
</dbReference>
<dbReference type="Proteomes" id="UP001164632">
    <property type="component" value="Chromosome"/>
</dbReference>
<gene>
    <name evidence="1" type="ORF">OSV15_00080</name>
</gene>
<proteinExistence type="predicted"/>
<name>A0AA47E1T1_9GAMM</name>
<evidence type="ECO:0000313" key="1">
    <source>
        <dbReference type="EMBL" id="WAE52622.1"/>
    </source>
</evidence>
<reference evidence="1" key="1">
    <citation type="submission" date="2022-11" db="EMBL/GenBank/DDBJ databases">
        <title>Genomic of Pseudomonas TF18.</title>
        <authorList>
            <person name="Liu T."/>
        </authorList>
    </citation>
    <scope>NUCLEOTIDE SEQUENCE</scope>
    <source>
        <strain evidence="1">TF18</strain>
    </source>
</reference>
<dbReference type="Gene3D" id="3.40.50.300">
    <property type="entry name" value="P-loop containing nucleotide triphosphate hydrolases"/>
    <property type="match status" value="1"/>
</dbReference>